<reference evidence="1 2" key="1">
    <citation type="submission" date="2020-08" db="EMBL/GenBank/DDBJ databases">
        <title>Genomic Encyclopedia of Type Strains, Phase IV (KMG-IV): sequencing the most valuable type-strain genomes for metagenomic binning, comparative biology and taxonomic classification.</title>
        <authorList>
            <person name="Goeker M."/>
        </authorList>
    </citation>
    <scope>NUCLEOTIDE SEQUENCE [LARGE SCALE GENOMIC DNA]</scope>
    <source>
        <strain evidence="1 2">DSM 12027</strain>
    </source>
</reference>
<sequence>MRLHCGNLRARPMREFLEGQWPRVEALLGQDRLIQVYLDRIEVLT</sequence>
<protein>
    <submittedName>
        <fullName evidence="1">Uncharacterized protein</fullName>
    </submittedName>
</protein>
<proteinExistence type="predicted"/>
<dbReference type="EMBL" id="JACHEW010000041">
    <property type="protein sequence ID" value="MBB6018751.1"/>
    <property type="molecule type" value="Genomic_DNA"/>
</dbReference>
<name>A0ABR6NXK2_9DEIO</name>
<dbReference type="RefSeq" id="WP_170214046.1">
    <property type="nucleotide sequence ID" value="NZ_JACHEW010000041.1"/>
</dbReference>
<gene>
    <name evidence="1" type="ORF">HNQ04_004032</name>
</gene>
<keyword evidence="2" id="KW-1185">Reference proteome</keyword>
<evidence type="ECO:0000313" key="2">
    <source>
        <dbReference type="Proteomes" id="UP000629870"/>
    </source>
</evidence>
<dbReference type="Proteomes" id="UP000629870">
    <property type="component" value="Unassembled WGS sequence"/>
</dbReference>
<organism evidence="1 2">
    <name type="scientific">Deinococcus radiopugnans ATCC 19172</name>
    <dbReference type="NCBI Taxonomy" id="585398"/>
    <lineage>
        <taxon>Bacteria</taxon>
        <taxon>Thermotogati</taxon>
        <taxon>Deinococcota</taxon>
        <taxon>Deinococci</taxon>
        <taxon>Deinococcales</taxon>
        <taxon>Deinococcaceae</taxon>
        <taxon>Deinococcus</taxon>
    </lineage>
</organism>
<evidence type="ECO:0000313" key="1">
    <source>
        <dbReference type="EMBL" id="MBB6018751.1"/>
    </source>
</evidence>
<comment type="caution">
    <text evidence="1">The sequence shown here is derived from an EMBL/GenBank/DDBJ whole genome shotgun (WGS) entry which is preliminary data.</text>
</comment>
<accession>A0ABR6NXK2</accession>